<dbReference type="OrthoDB" id="158242at2"/>
<sequence length="294" mass="32259">MGLDSALMLTRGNPLGLAAIFAQLHPMRGSYTNVSPSEDGAPPLFGQVNYQQGERSARVAFVAPEMESNLTALPTLLEDLARQSGEWGAYHLLAEIDESSPAFEAFRKAGFSVFAWQRIWKLPVENPDSQPDPDWNPARFDQQGSIQSLFQSLIPPLVLSAEPVPVNGFQGLACQQNDEITAYSDVDFGPSGIYLKPVFHPDAVDVDCLIRALASVLPNPSSRPVYLAIRSYQSWLENGLQKIGAEAAPRQALLVKHLIARQRSPILERGLKALEQRRAEPSSPMARVESRGKS</sequence>
<evidence type="ECO:0000313" key="1">
    <source>
        <dbReference type="EMBL" id="KPL75125.1"/>
    </source>
</evidence>
<proteinExistence type="predicted"/>
<dbReference type="AlphaFoldDB" id="A0A0P6X6X7"/>
<organism evidence="1 2">
    <name type="scientific">Leptolinea tardivitalis</name>
    <dbReference type="NCBI Taxonomy" id="229920"/>
    <lineage>
        <taxon>Bacteria</taxon>
        <taxon>Bacillati</taxon>
        <taxon>Chloroflexota</taxon>
        <taxon>Anaerolineae</taxon>
        <taxon>Anaerolineales</taxon>
        <taxon>Anaerolineaceae</taxon>
        <taxon>Leptolinea</taxon>
    </lineage>
</organism>
<protein>
    <recommendedName>
        <fullName evidence="3">N-acetyltransferase domain-containing protein</fullName>
    </recommendedName>
</protein>
<evidence type="ECO:0008006" key="3">
    <source>
        <dbReference type="Google" id="ProtNLM"/>
    </source>
</evidence>
<gene>
    <name evidence="1" type="ORF">ADM99_00460</name>
</gene>
<dbReference type="RefSeq" id="WP_062420664.1">
    <property type="nucleotide sequence ID" value="NZ_BBYA01000003.1"/>
</dbReference>
<dbReference type="STRING" id="229920.ADM99_00460"/>
<keyword evidence="2" id="KW-1185">Reference proteome</keyword>
<dbReference type="EMBL" id="LGCK01000001">
    <property type="protein sequence ID" value="KPL75125.1"/>
    <property type="molecule type" value="Genomic_DNA"/>
</dbReference>
<evidence type="ECO:0000313" key="2">
    <source>
        <dbReference type="Proteomes" id="UP000050430"/>
    </source>
</evidence>
<name>A0A0P6X6X7_9CHLR</name>
<dbReference type="Proteomes" id="UP000050430">
    <property type="component" value="Unassembled WGS sequence"/>
</dbReference>
<reference evidence="1 2" key="1">
    <citation type="submission" date="2015-07" db="EMBL/GenBank/DDBJ databases">
        <title>Genome sequence of Leptolinea tardivitalis DSM 16556.</title>
        <authorList>
            <person name="Hemp J."/>
            <person name="Ward L.M."/>
            <person name="Pace L.A."/>
            <person name="Fischer W.W."/>
        </authorList>
    </citation>
    <scope>NUCLEOTIDE SEQUENCE [LARGE SCALE GENOMIC DNA]</scope>
    <source>
        <strain evidence="1 2">YMTK-2</strain>
    </source>
</reference>
<accession>A0A0P6X6X7</accession>
<comment type="caution">
    <text evidence="1">The sequence shown here is derived from an EMBL/GenBank/DDBJ whole genome shotgun (WGS) entry which is preliminary data.</text>
</comment>